<feature type="binding site" evidence="8">
    <location>
        <position position="318"/>
    </location>
    <ligand>
        <name>substrate</name>
    </ligand>
</feature>
<evidence type="ECO:0000256" key="3">
    <source>
        <dbReference type="ARBA" id="ARBA00012288"/>
    </source>
</evidence>
<reference evidence="13" key="1">
    <citation type="journal article" date="2023" name="Int. J. Syst. Evol. Microbiol.">
        <title>Collibacillus ludicampi gen. nov., sp. nov., a new soil bacterium of the family Alicyclobacillaceae.</title>
        <authorList>
            <person name="Jojima T."/>
            <person name="Ioku Y."/>
            <person name="Fukuta Y."/>
            <person name="Shirasaka N."/>
            <person name="Matsumura Y."/>
            <person name="Mori M."/>
        </authorList>
    </citation>
    <scope>NUCLEOTIDE SEQUENCE</scope>
    <source>
        <strain evidence="13">TP075</strain>
    </source>
</reference>
<sequence length="351" mass="40099">MERNERFLYACNRAPVDQIPVWYMRQAGRYQPEYRKIREKYSLMEICEIPDVCAEVTLLPVQQLGVDAAILFSDIMIPIKAMGCQVDIKGGYGPVIEHPIRQMSDLQKLRRVEPEEDLPKTLETIRILRRELKVPLIGFTGAPFTLASYLVEGGPSRNYLKTKSMMFSSPELWNALMDRLADMVITYARAQVEAGAEAVQMFDSWVGSLSPQDYRRYVFPTMKRIAEGLSDLHAPLIYFGVNTAELLPIWRELSVDVIGIDWRISIPEARNRVGSSFAIQGNLDPAILLAPWEVIEERAKEILDQGMEKPGFIFNLGHGVFPEVRVETLQRLTEFVHTYSSNRLRETGRMA</sequence>
<dbReference type="SUPFAM" id="SSF51726">
    <property type="entry name" value="UROD/MetE-like"/>
    <property type="match status" value="1"/>
</dbReference>
<dbReference type="PANTHER" id="PTHR21091:SF169">
    <property type="entry name" value="UROPORPHYRINOGEN DECARBOXYLASE"/>
    <property type="match status" value="1"/>
</dbReference>
<dbReference type="PROSITE" id="PS00907">
    <property type="entry name" value="UROD_2"/>
    <property type="match status" value="1"/>
</dbReference>
<dbReference type="Gene3D" id="3.20.20.210">
    <property type="match status" value="1"/>
</dbReference>
<evidence type="ECO:0000256" key="8">
    <source>
        <dbReference type="HAMAP-Rule" id="MF_00218"/>
    </source>
</evidence>
<keyword evidence="14" id="KW-1185">Reference proteome</keyword>
<evidence type="ECO:0000256" key="7">
    <source>
        <dbReference type="ARBA" id="ARBA00023244"/>
    </source>
</evidence>
<feature type="domain" description="Uroporphyrinogen decarboxylase (URO-D)" evidence="11">
    <location>
        <begin position="20"/>
        <end position="29"/>
    </location>
</feature>
<keyword evidence="4 8" id="KW-0963">Cytoplasm</keyword>
<dbReference type="EMBL" id="BOQE01000001">
    <property type="protein sequence ID" value="GIM45166.1"/>
    <property type="molecule type" value="Genomic_DNA"/>
</dbReference>
<dbReference type="GO" id="GO:0006782">
    <property type="term" value="P:protoporphyrinogen IX biosynthetic process"/>
    <property type="evidence" value="ECO:0007669"/>
    <property type="project" value="UniProtKB-UniRule"/>
</dbReference>
<comment type="catalytic activity">
    <reaction evidence="8 9">
        <text>uroporphyrinogen III + 4 H(+) = coproporphyrinogen III + 4 CO2</text>
        <dbReference type="Rhea" id="RHEA:19865"/>
        <dbReference type="ChEBI" id="CHEBI:15378"/>
        <dbReference type="ChEBI" id="CHEBI:16526"/>
        <dbReference type="ChEBI" id="CHEBI:57308"/>
        <dbReference type="ChEBI" id="CHEBI:57309"/>
        <dbReference type="EC" id="4.1.1.37"/>
    </reaction>
</comment>
<feature type="binding site" evidence="8">
    <location>
        <position position="204"/>
    </location>
    <ligand>
        <name>substrate</name>
    </ligand>
</feature>
<dbReference type="GO" id="GO:0004853">
    <property type="term" value="F:uroporphyrinogen decarboxylase activity"/>
    <property type="evidence" value="ECO:0007669"/>
    <property type="project" value="UniProtKB-UniRule"/>
</dbReference>
<dbReference type="FunFam" id="3.20.20.210:FF:000005">
    <property type="entry name" value="Uroporphyrinogen decarboxylase"/>
    <property type="match status" value="1"/>
</dbReference>
<evidence type="ECO:0000256" key="10">
    <source>
        <dbReference type="RuleBase" id="RU004169"/>
    </source>
</evidence>
<comment type="caution">
    <text evidence="8">Lacks conserved residue(s) required for the propagation of feature annotation.</text>
</comment>
<dbReference type="Pfam" id="PF01208">
    <property type="entry name" value="URO-D"/>
    <property type="match status" value="1"/>
</dbReference>
<comment type="subunit">
    <text evidence="8">Homodimer.</text>
</comment>
<evidence type="ECO:0000313" key="14">
    <source>
        <dbReference type="Proteomes" id="UP001057291"/>
    </source>
</evidence>
<dbReference type="PROSITE" id="PS00906">
    <property type="entry name" value="UROD_1"/>
    <property type="match status" value="1"/>
</dbReference>
<dbReference type="InterPro" id="IPR038071">
    <property type="entry name" value="UROD/MetE-like_sf"/>
</dbReference>
<evidence type="ECO:0000256" key="2">
    <source>
        <dbReference type="ARBA" id="ARBA00009935"/>
    </source>
</evidence>
<evidence type="ECO:0000256" key="9">
    <source>
        <dbReference type="RuleBase" id="RU000554"/>
    </source>
</evidence>
<comment type="function">
    <text evidence="8">Catalyzes the decarboxylation of four acetate groups of uroporphyrinogen-III to yield coproporphyrinogen-III.</text>
</comment>
<evidence type="ECO:0000256" key="1">
    <source>
        <dbReference type="ARBA" id="ARBA00004804"/>
    </source>
</evidence>
<keyword evidence="7 8" id="KW-0627">Porphyrin biosynthesis</keyword>
<accession>A0AAV4LBQ0</accession>
<dbReference type="GO" id="GO:0005829">
    <property type="term" value="C:cytosol"/>
    <property type="evidence" value="ECO:0007669"/>
    <property type="project" value="TreeGrafter"/>
</dbReference>
<organism evidence="13 14">
    <name type="scientific">Collibacillus ludicampi</name>
    <dbReference type="NCBI Taxonomy" id="2771369"/>
    <lineage>
        <taxon>Bacteria</taxon>
        <taxon>Bacillati</taxon>
        <taxon>Bacillota</taxon>
        <taxon>Bacilli</taxon>
        <taxon>Bacillales</taxon>
        <taxon>Alicyclobacillaceae</taxon>
        <taxon>Collibacillus</taxon>
    </lineage>
</organism>
<dbReference type="PANTHER" id="PTHR21091">
    <property type="entry name" value="METHYLTETRAHYDROFOLATE:HOMOCYSTEINE METHYLTRANSFERASE RELATED"/>
    <property type="match status" value="1"/>
</dbReference>
<dbReference type="InterPro" id="IPR000257">
    <property type="entry name" value="Uroporphyrinogen_deCOase"/>
</dbReference>
<dbReference type="InterPro" id="IPR006361">
    <property type="entry name" value="Uroporphyrinogen_deCO2ase_HemE"/>
</dbReference>
<feature type="domain" description="Uroporphyrinogen decarboxylase (URO-D)" evidence="12">
    <location>
        <begin position="137"/>
        <end position="153"/>
    </location>
</feature>
<dbReference type="AlphaFoldDB" id="A0AAV4LBQ0"/>
<evidence type="ECO:0000313" key="13">
    <source>
        <dbReference type="EMBL" id="GIM45166.1"/>
    </source>
</evidence>
<feature type="binding site" evidence="8">
    <location>
        <position position="149"/>
    </location>
    <ligand>
        <name>substrate</name>
    </ligand>
</feature>
<feature type="binding site" evidence="8">
    <location>
        <position position="74"/>
    </location>
    <ligand>
        <name>substrate</name>
    </ligand>
</feature>
<evidence type="ECO:0000259" key="12">
    <source>
        <dbReference type="PROSITE" id="PS00907"/>
    </source>
</evidence>
<feature type="site" description="Transition state stabilizer" evidence="8">
    <location>
        <position position="74"/>
    </location>
</feature>
<dbReference type="CDD" id="cd00717">
    <property type="entry name" value="URO-D"/>
    <property type="match status" value="1"/>
</dbReference>
<evidence type="ECO:0000256" key="6">
    <source>
        <dbReference type="ARBA" id="ARBA00023239"/>
    </source>
</evidence>
<comment type="subcellular location">
    <subcellularLocation>
        <location evidence="8">Cytoplasm</location>
    </subcellularLocation>
</comment>
<protein>
    <recommendedName>
        <fullName evidence="3 8">Uroporphyrinogen decarboxylase</fullName>
        <shortName evidence="8">UPD</shortName>
        <shortName evidence="8">URO-D</shortName>
        <ecNumber evidence="3 8">4.1.1.37</ecNumber>
    </recommendedName>
</protein>
<dbReference type="NCBIfam" id="TIGR01464">
    <property type="entry name" value="hemE"/>
    <property type="match status" value="1"/>
</dbReference>
<evidence type="ECO:0000256" key="4">
    <source>
        <dbReference type="ARBA" id="ARBA00022490"/>
    </source>
</evidence>
<dbReference type="RefSeq" id="WP_282198391.1">
    <property type="nucleotide sequence ID" value="NZ_BOQE01000001.1"/>
</dbReference>
<gene>
    <name evidence="8 13" type="primary">hemE</name>
    <name evidence="13" type="ORF">DNHGIG_07150</name>
</gene>
<keyword evidence="5 8" id="KW-0210">Decarboxylase</keyword>
<evidence type="ECO:0000259" key="11">
    <source>
        <dbReference type="PROSITE" id="PS00906"/>
    </source>
</evidence>
<dbReference type="Proteomes" id="UP001057291">
    <property type="component" value="Unassembled WGS sequence"/>
</dbReference>
<keyword evidence="6 8" id="KW-0456">Lyase</keyword>
<comment type="similarity">
    <text evidence="2 8 10">Belongs to the uroporphyrinogen decarboxylase family.</text>
</comment>
<comment type="caution">
    <text evidence="13">The sequence shown here is derived from an EMBL/GenBank/DDBJ whole genome shotgun (WGS) entry which is preliminary data.</text>
</comment>
<dbReference type="HAMAP" id="MF_00218">
    <property type="entry name" value="URO_D"/>
    <property type="match status" value="1"/>
</dbReference>
<dbReference type="EC" id="4.1.1.37" evidence="3 8"/>
<proteinExistence type="inferred from homology"/>
<evidence type="ECO:0000256" key="5">
    <source>
        <dbReference type="ARBA" id="ARBA00022793"/>
    </source>
</evidence>
<feature type="binding site" evidence="8">
    <location>
        <begin position="25"/>
        <end position="29"/>
    </location>
    <ligand>
        <name>substrate</name>
    </ligand>
</feature>
<comment type="pathway">
    <text evidence="1 8 9">Porphyrin-containing compound metabolism; protoporphyrin-IX biosynthesis; coproporphyrinogen-III from 5-aminolevulinate: step 4/4.</text>
</comment>
<name>A0AAV4LBQ0_9BACL</name>